<gene>
    <name evidence="2" type="primary">txxe 138</name>
    <name evidence="2" type="ORF">TXXE_01070</name>
</gene>
<proteinExistence type="predicted"/>
<keyword evidence="3" id="KW-1185">Reference proteome</keyword>
<dbReference type="EMBL" id="CAJRAY010000005">
    <property type="protein sequence ID" value="CAG5077033.1"/>
    <property type="molecule type" value="Genomic_DNA"/>
</dbReference>
<reference evidence="2 3" key="1">
    <citation type="submission" date="2021-04" db="EMBL/GenBank/DDBJ databases">
        <authorList>
            <person name="Rakotoarivonina H."/>
        </authorList>
    </citation>
    <scope>NUCLEOTIDE SEQUENCE [LARGE SCALE GENOMIC DNA]</scope>
    <source>
        <strain evidence="2 3">XE</strain>
    </source>
</reference>
<evidence type="ECO:0000256" key="1">
    <source>
        <dbReference type="SAM" id="MobiDB-lite"/>
    </source>
</evidence>
<dbReference type="RefSeq" id="WP_015255788.1">
    <property type="nucleotide sequence ID" value="NZ_CAJRAY010000005.1"/>
</dbReference>
<evidence type="ECO:0000313" key="3">
    <source>
        <dbReference type="Proteomes" id="UP000681526"/>
    </source>
</evidence>
<name>A0ABN7RM48_THEXY</name>
<comment type="caution">
    <text evidence="2">The sequence shown here is derived from an EMBL/GenBank/DDBJ whole genome shotgun (WGS) entry which is preliminary data.</text>
</comment>
<organism evidence="2 3">
    <name type="scientific">Thermobacillus xylanilyticus</name>
    <dbReference type="NCBI Taxonomy" id="76633"/>
    <lineage>
        <taxon>Bacteria</taxon>
        <taxon>Bacillati</taxon>
        <taxon>Bacillota</taxon>
        <taxon>Bacilli</taxon>
        <taxon>Bacillales</taxon>
        <taxon>Paenibacillaceae</taxon>
        <taxon>Thermobacillus</taxon>
    </lineage>
</organism>
<protein>
    <submittedName>
        <fullName evidence="2">Uncharacterized protein</fullName>
    </submittedName>
</protein>
<feature type="compositionally biased region" description="Basic and acidic residues" evidence="1">
    <location>
        <begin position="1"/>
        <end position="14"/>
    </location>
</feature>
<feature type="region of interest" description="Disordered" evidence="1">
    <location>
        <begin position="1"/>
        <end position="50"/>
    </location>
</feature>
<accession>A0ABN7RM48</accession>
<dbReference type="Proteomes" id="UP000681526">
    <property type="component" value="Unassembled WGS sequence"/>
</dbReference>
<sequence length="50" mass="5519">MAEQQDRRERKNETYEGPSAGGRRKQDRSAADPAGAGYDKKNDGPNRPSV</sequence>
<evidence type="ECO:0000313" key="2">
    <source>
        <dbReference type="EMBL" id="CAG5077033.1"/>
    </source>
</evidence>